<dbReference type="GO" id="GO:0003779">
    <property type="term" value="F:actin binding"/>
    <property type="evidence" value="ECO:0007669"/>
    <property type="project" value="InterPro"/>
</dbReference>
<feature type="compositionally biased region" description="Polar residues" evidence="1">
    <location>
        <begin position="640"/>
        <end position="652"/>
    </location>
</feature>
<feature type="region of interest" description="Disordered" evidence="1">
    <location>
        <begin position="516"/>
        <end position="553"/>
    </location>
</feature>
<dbReference type="Proteomes" id="UP000011083">
    <property type="component" value="Unassembled WGS sequence"/>
</dbReference>
<feature type="compositionally biased region" description="Polar residues" evidence="1">
    <location>
        <begin position="224"/>
        <end position="245"/>
    </location>
</feature>
<proteinExistence type="predicted"/>
<dbReference type="RefSeq" id="XP_004332992.1">
    <property type="nucleotide sequence ID" value="XM_004332944.1"/>
</dbReference>
<evidence type="ECO:0000313" key="3">
    <source>
        <dbReference type="EMBL" id="ELR10979.1"/>
    </source>
</evidence>
<feature type="compositionally biased region" description="Polar residues" evidence="1">
    <location>
        <begin position="360"/>
        <end position="375"/>
    </location>
</feature>
<feature type="compositionally biased region" description="Basic and acidic residues" evidence="1">
    <location>
        <begin position="653"/>
        <end position="694"/>
    </location>
</feature>
<dbReference type="SUPFAM" id="SSF47050">
    <property type="entry name" value="VHP, Villin headpiece domain"/>
    <property type="match status" value="1"/>
</dbReference>
<dbReference type="OrthoDB" id="28894at2759"/>
<dbReference type="GO" id="GO:0007010">
    <property type="term" value="P:cytoskeleton organization"/>
    <property type="evidence" value="ECO:0007669"/>
    <property type="project" value="InterPro"/>
</dbReference>
<feature type="compositionally biased region" description="Low complexity" evidence="1">
    <location>
        <begin position="294"/>
        <end position="308"/>
    </location>
</feature>
<dbReference type="PROSITE" id="PS51089">
    <property type="entry name" value="HP"/>
    <property type="match status" value="1"/>
</dbReference>
<feature type="compositionally biased region" description="Low complexity" evidence="1">
    <location>
        <begin position="316"/>
        <end position="325"/>
    </location>
</feature>
<dbReference type="Pfam" id="PF02209">
    <property type="entry name" value="VHP"/>
    <property type="match status" value="1"/>
</dbReference>
<dbReference type="CDD" id="cd00173">
    <property type="entry name" value="SH2"/>
    <property type="match status" value="1"/>
</dbReference>
<dbReference type="InterPro" id="IPR036886">
    <property type="entry name" value="Villin_headpiece_dom_sf"/>
</dbReference>
<feature type="region of interest" description="Disordered" evidence="1">
    <location>
        <begin position="802"/>
        <end position="918"/>
    </location>
</feature>
<dbReference type="InterPro" id="IPR021644">
    <property type="entry name" value="CAF-1_p150_acidic"/>
</dbReference>
<dbReference type="Pfam" id="PF11600">
    <property type="entry name" value="CAF1A_acidic"/>
    <property type="match status" value="1"/>
</dbReference>
<dbReference type="KEGG" id="acan:ACA1_103870"/>
<feature type="compositionally biased region" description="Basic and acidic residues" evidence="1">
    <location>
        <begin position="585"/>
        <end position="606"/>
    </location>
</feature>
<feature type="region of interest" description="Disordered" evidence="1">
    <location>
        <begin position="579"/>
        <end position="608"/>
    </location>
</feature>
<feature type="compositionally biased region" description="Basic and acidic residues" evidence="1">
    <location>
        <begin position="384"/>
        <end position="393"/>
    </location>
</feature>
<feature type="compositionally biased region" description="Basic and acidic residues" evidence="1">
    <location>
        <begin position="701"/>
        <end position="712"/>
    </location>
</feature>
<protein>
    <submittedName>
        <fullName evidence="3">Villin headpiece domain containing protein</fullName>
    </submittedName>
</protein>
<evidence type="ECO:0000313" key="4">
    <source>
        <dbReference type="Proteomes" id="UP000011083"/>
    </source>
</evidence>
<feature type="compositionally biased region" description="Basic and acidic residues" evidence="1">
    <location>
        <begin position="853"/>
        <end position="918"/>
    </location>
</feature>
<feature type="region of interest" description="Disordered" evidence="1">
    <location>
        <begin position="640"/>
        <end position="712"/>
    </location>
</feature>
<gene>
    <name evidence="3" type="ORF">ACA1_103870</name>
</gene>
<sequence>MKQDLYYYFNYFLNFPRDNMVTTYKWEVLTRLFGPYHEFIENFSNYVLGSGFLGLINRHHAEEILENHPEAVLMRFSRTYPTCLAFSFRKKDGKYDHYTNNPVWHGYPPFKGTRPKEETKSNIPIKEFLEKVFLQKGYELLPLRIDGKSVAAKGTASKYAQVADPYLDTDNFEAEEELSDHHRAPASHPTSPASWGGYKNSAASPSSSFSERSGFGGGAYLADSDSSPSTARKGSPQGEESQSPWSSPLPKSFAPASPSARRQAAVRQPQLDNYVEDSIMNDNSPASLLPPPSSFTSISPSSSPARSTGFRDNQFSSSPSPSPYSDVFEYQRQNGPQQQRERGGSSGGSSGGGTRPVPIVQTTFHGPTTSQSPQESCFYLDGASVKEELERNDPSSSRPVARLGGTSPIKSKRAESFQENYLDDVVFVEDEDDRDDPAVRRSGRNPSPPVAVAAATTPAFREYAAGQRATADPRQRQTITVAVTTTTGVSGVYIGGGEELATSAAQQDRLMMEALLKGGRSGSGGVAARDKAEREREERELREKRREERERAKKEFELNAYAYERDGDIHFVDEDEAFRTSAPAKNDDAFEASKADKEYEEPERYARASAQLAPSLLLAKQKAADELVDDSILAAILSQQQQGDAYASSTVDQTREAREQQEREEREEREREERRREREEKRREKEERRREKEERRKRKEERRAKKEEKRLKAQEEFAAAATSYGGDASISSGYFAEDEILPVHSPRRSGGTQQQQNAQWDEYFLDEQKPGVKLEQASAVSQGEEWAAEAVVDDEAMMAAILGESGAKQPPAKAKEQAPAAEGVSPYDEPFDDSFEEATNGKESESDSESEGEQERERELEQEKAEQRKRRDEEENERARQRQEEQEALAKKNEEKERKEREEQRAQLEEKKTAEARQKEGFVLPYAELTSTDRELLPRYVDRSKLESYLSDEEFKLVFGCPRNVFYTYKVWRQQQIKKNAGLF</sequence>
<dbReference type="EMBL" id="KB008169">
    <property type="protein sequence ID" value="ELR10979.1"/>
    <property type="molecule type" value="Genomic_DNA"/>
</dbReference>
<evidence type="ECO:0000259" key="2">
    <source>
        <dbReference type="PROSITE" id="PS51089"/>
    </source>
</evidence>
<organism evidence="3 4">
    <name type="scientific">Acanthamoeba castellanii (strain ATCC 30010 / Neff)</name>
    <dbReference type="NCBI Taxonomy" id="1257118"/>
    <lineage>
        <taxon>Eukaryota</taxon>
        <taxon>Amoebozoa</taxon>
        <taxon>Discosea</taxon>
        <taxon>Longamoebia</taxon>
        <taxon>Centramoebida</taxon>
        <taxon>Acanthamoebidae</taxon>
        <taxon>Acanthamoeba</taxon>
    </lineage>
</organism>
<dbReference type="AlphaFoldDB" id="L8GDP3"/>
<dbReference type="InterPro" id="IPR003128">
    <property type="entry name" value="Villin_headpiece"/>
</dbReference>
<accession>L8GDP3</accession>
<feature type="compositionally biased region" description="Low complexity" evidence="1">
    <location>
        <begin position="201"/>
        <end position="213"/>
    </location>
</feature>
<dbReference type="Gene3D" id="1.10.950.10">
    <property type="entry name" value="Villin headpiece domain"/>
    <property type="match status" value="1"/>
</dbReference>
<feature type="domain" description="HP" evidence="2">
    <location>
        <begin position="918"/>
        <end position="984"/>
    </location>
</feature>
<dbReference type="GeneID" id="14911378"/>
<feature type="compositionally biased region" description="Low complexity" evidence="1">
    <location>
        <begin position="246"/>
        <end position="270"/>
    </location>
</feature>
<dbReference type="SMART" id="SM00153">
    <property type="entry name" value="VHP"/>
    <property type="match status" value="1"/>
</dbReference>
<dbReference type="VEuPathDB" id="AmoebaDB:ACA1_103870"/>
<evidence type="ECO:0000256" key="1">
    <source>
        <dbReference type="SAM" id="MobiDB-lite"/>
    </source>
</evidence>
<name>L8GDP3_ACACF</name>
<reference evidence="3 4" key="1">
    <citation type="journal article" date="2013" name="Genome Biol.">
        <title>Genome of Acanthamoeba castellanii highlights extensive lateral gene transfer and early evolution of tyrosine kinase signaling.</title>
        <authorList>
            <person name="Clarke M."/>
            <person name="Lohan A.J."/>
            <person name="Liu B."/>
            <person name="Lagkouvardos I."/>
            <person name="Roy S."/>
            <person name="Zafar N."/>
            <person name="Bertelli C."/>
            <person name="Schilde C."/>
            <person name="Kianianmomeni A."/>
            <person name="Burglin T.R."/>
            <person name="Frech C."/>
            <person name="Turcotte B."/>
            <person name="Kopec K.O."/>
            <person name="Synnott J.M."/>
            <person name="Choo C."/>
            <person name="Paponov I."/>
            <person name="Finkler A."/>
            <person name="Soon Heng Tan C."/>
            <person name="Hutchins A.P."/>
            <person name="Weinmeier T."/>
            <person name="Rattei T."/>
            <person name="Chu J.S."/>
            <person name="Gimenez G."/>
            <person name="Irimia M."/>
            <person name="Rigden D.J."/>
            <person name="Fitzpatrick D.A."/>
            <person name="Lorenzo-Morales J."/>
            <person name="Bateman A."/>
            <person name="Chiu C.H."/>
            <person name="Tang P."/>
            <person name="Hegemann P."/>
            <person name="Fromm H."/>
            <person name="Raoult D."/>
            <person name="Greub G."/>
            <person name="Miranda-Saavedra D."/>
            <person name="Chen N."/>
            <person name="Nash P."/>
            <person name="Ginger M.L."/>
            <person name="Horn M."/>
            <person name="Schaap P."/>
            <person name="Caler L."/>
            <person name="Loftus B."/>
        </authorList>
    </citation>
    <scope>NUCLEOTIDE SEQUENCE [LARGE SCALE GENOMIC DNA]</scope>
    <source>
        <strain evidence="3 4">Neff</strain>
    </source>
</reference>
<feature type="compositionally biased region" description="Gly residues" evidence="1">
    <location>
        <begin position="344"/>
        <end position="354"/>
    </location>
</feature>
<feature type="compositionally biased region" description="Low complexity" evidence="1">
    <location>
        <begin position="807"/>
        <end position="822"/>
    </location>
</feature>
<feature type="region of interest" description="Disordered" evidence="1">
    <location>
        <begin position="175"/>
        <end position="452"/>
    </location>
</feature>
<feature type="compositionally biased region" description="Acidic residues" evidence="1">
    <location>
        <begin position="426"/>
        <end position="435"/>
    </location>
</feature>
<keyword evidence="4" id="KW-1185">Reference proteome</keyword>
<feature type="compositionally biased region" description="Basic and acidic residues" evidence="1">
    <location>
        <begin position="528"/>
        <end position="553"/>
    </location>
</feature>